<feature type="non-terminal residue" evidence="3">
    <location>
        <position position="1"/>
    </location>
</feature>
<dbReference type="Proteomes" id="UP000238775">
    <property type="component" value="Unassembled WGS sequence"/>
</dbReference>
<feature type="domain" description="GW" evidence="2">
    <location>
        <begin position="7"/>
        <end position="81"/>
    </location>
</feature>
<keyword evidence="1" id="KW-0732">Signal</keyword>
<comment type="caution">
    <text evidence="3">The sequence shown here is derived from an EMBL/GenBank/DDBJ whole genome shotgun (WGS) entry which is preliminary data.</text>
</comment>
<reference evidence="3 4" key="1">
    <citation type="submission" date="2017-11" db="EMBL/GenBank/DDBJ databases">
        <authorList>
            <person name="Founou R.C."/>
            <person name="Founou L."/>
            <person name="Allam M."/>
            <person name="Ismail A."/>
            <person name="Essack S.Y."/>
        </authorList>
    </citation>
    <scope>NUCLEOTIDE SEQUENCE [LARGE SCALE GENOMIC DNA]</scope>
    <source>
        <strain evidence="3 4">G703N2B1</strain>
    </source>
</reference>
<feature type="domain" description="GW" evidence="2">
    <location>
        <begin position="99"/>
        <end position="162"/>
    </location>
</feature>
<accession>A0A7Z1N7C4</accession>
<evidence type="ECO:0000259" key="2">
    <source>
        <dbReference type="PROSITE" id="PS51780"/>
    </source>
</evidence>
<gene>
    <name evidence="3" type="ORF">CV021_01225</name>
</gene>
<evidence type="ECO:0000313" key="3">
    <source>
        <dbReference type="EMBL" id="PPJ77024.1"/>
    </source>
</evidence>
<proteinExistence type="predicted"/>
<dbReference type="RefSeq" id="WP_368855470.1">
    <property type="nucleotide sequence ID" value="NZ_PGWZ01000212.1"/>
</dbReference>
<evidence type="ECO:0000313" key="4">
    <source>
        <dbReference type="Proteomes" id="UP000238775"/>
    </source>
</evidence>
<dbReference type="InterPro" id="IPR025987">
    <property type="entry name" value="GW_dom"/>
</dbReference>
<dbReference type="PROSITE" id="PS51780">
    <property type="entry name" value="GW"/>
    <property type="match status" value="2"/>
</dbReference>
<dbReference type="EMBL" id="PGWZ01000212">
    <property type="protein sequence ID" value="PPJ77024.1"/>
    <property type="molecule type" value="Genomic_DNA"/>
</dbReference>
<dbReference type="Gene3D" id="2.30.30.170">
    <property type="match status" value="2"/>
</dbReference>
<protein>
    <submittedName>
        <fullName evidence="3">Mannosyl-glycoprotein endo-beta-N-acetylglucosamidase</fullName>
    </submittedName>
</protein>
<dbReference type="InterPro" id="IPR038200">
    <property type="entry name" value="GW_dom_sf"/>
</dbReference>
<name>A0A7Z1N7C4_STAAU</name>
<organism evidence="3 4">
    <name type="scientific">Staphylococcus aureus</name>
    <dbReference type="NCBI Taxonomy" id="1280"/>
    <lineage>
        <taxon>Bacteria</taxon>
        <taxon>Bacillati</taxon>
        <taxon>Bacillota</taxon>
        <taxon>Bacilli</taxon>
        <taxon>Bacillales</taxon>
        <taxon>Staphylococcaceae</taxon>
        <taxon>Staphylococcus</taxon>
    </lineage>
</organism>
<sequence>IYNTAKSPVKINQTYNVKPGVKLHTVPWGTYNQVAGTVSGKGDQTFKATKQQQIDKATYLYGTVNGKSGWISKYYLTAPSKVQTLSTQSTPAPKQVKPSTQTVNQIAQVKANNSGIRASVYDKTAKSGTKYANRTFLINKQRTEGKNTYVLLQDGTSNTPLG</sequence>
<evidence type="ECO:0000256" key="1">
    <source>
        <dbReference type="ARBA" id="ARBA00022729"/>
    </source>
</evidence>
<feature type="non-terminal residue" evidence="3">
    <location>
        <position position="162"/>
    </location>
</feature>
<dbReference type="Pfam" id="PF13457">
    <property type="entry name" value="GW"/>
    <property type="match status" value="2"/>
</dbReference>
<dbReference type="AlphaFoldDB" id="A0A7Z1N7C4"/>